<sequence>MLMDVIAGGIGISLQKYQSENLKVLNDYIIAEISDLETAQFDLIQGVYDMIAKSIGINLGSVLGLITLTTKITSNFYDLPMQAGFRKYFEMEKLGLTDYIELYRRGSLLQSDLIEACRFIGYNVKTMNEANELFDKFLTIQDYIELYKRDLITLPSLRIYGHKLGFNNTEISNLLSLFNKYLDLRDYIELYHRGGIDDVSLLTNFTTKGYSELEMNNLKELYKKYLSLTDYIHLNYRGIIDNDSLLAYSAIEGYSELEVNNAKELYKKNLSLTDYIRLNRRELITDDGLIDYSNKLGFTDIELENSRKLTEYYPSVSDLVSFAVREAFEPDPKLFIHNGNAIPEPFTEYGKKIGLDESWIKRFWHSHWRLLGVDQILEAFHRGFISESVVKDYLRRLDYTERDRETILSMSYNLLTRVDIRRIFENGLMSSKEVFDYYGTLGFAEKDQILMTSLAKQVRFIDMKDLRKLYIDEFEAGLSSESEVKENLRSTGLDIDEITLYLGVSDKIRELEFTIELKKQISQRFYEGIIDFDELVEQLRELGVSNRELRRIKKNAVLFDFRKTKLPTIAELKRYLKKNIINLTKFVYYALRIGYASEHIGFILSDMDYKF</sequence>
<proteinExistence type="predicted"/>
<name>A0A0F9P344_9ZZZZ</name>
<accession>A0A0F9P344</accession>
<gene>
    <name evidence="1" type="ORF">LCGC14_0876570</name>
</gene>
<evidence type="ECO:0000313" key="1">
    <source>
        <dbReference type="EMBL" id="KKN26250.1"/>
    </source>
</evidence>
<organism evidence="1">
    <name type="scientific">marine sediment metagenome</name>
    <dbReference type="NCBI Taxonomy" id="412755"/>
    <lineage>
        <taxon>unclassified sequences</taxon>
        <taxon>metagenomes</taxon>
        <taxon>ecological metagenomes</taxon>
    </lineage>
</organism>
<dbReference type="EMBL" id="LAZR01002734">
    <property type="protein sequence ID" value="KKN26250.1"/>
    <property type="molecule type" value="Genomic_DNA"/>
</dbReference>
<dbReference type="AlphaFoldDB" id="A0A0F9P344"/>
<comment type="caution">
    <text evidence="1">The sequence shown here is derived from an EMBL/GenBank/DDBJ whole genome shotgun (WGS) entry which is preliminary data.</text>
</comment>
<protein>
    <submittedName>
        <fullName evidence="1">Uncharacterized protein</fullName>
    </submittedName>
</protein>
<reference evidence="1" key="1">
    <citation type="journal article" date="2015" name="Nature">
        <title>Complex archaea that bridge the gap between prokaryotes and eukaryotes.</title>
        <authorList>
            <person name="Spang A."/>
            <person name="Saw J.H."/>
            <person name="Jorgensen S.L."/>
            <person name="Zaremba-Niedzwiedzka K."/>
            <person name="Martijn J."/>
            <person name="Lind A.E."/>
            <person name="van Eijk R."/>
            <person name="Schleper C."/>
            <person name="Guy L."/>
            <person name="Ettema T.J."/>
        </authorList>
    </citation>
    <scope>NUCLEOTIDE SEQUENCE</scope>
</reference>